<dbReference type="InterPro" id="IPR000835">
    <property type="entry name" value="HTH_MarR-typ"/>
</dbReference>
<feature type="region of interest" description="Disordered" evidence="1">
    <location>
        <begin position="150"/>
        <end position="175"/>
    </location>
</feature>
<dbReference type="InterPro" id="IPR039422">
    <property type="entry name" value="MarR/SlyA-like"/>
</dbReference>
<dbReference type="AlphaFoldDB" id="A0A369M6Z2"/>
<evidence type="ECO:0000259" key="2">
    <source>
        <dbReference type="PROSITE" id="PS50995"/>
    </source>
</evidence>
<dbReference type="Pfam" id="PF12802">
    <property type="entry name" value="MarR_2"/>
    <property type="match status" value="1"/>
</dbReference>
<dbReference type="Gene3D" id="1.10.10.10">
    <property type="entry name" value="Winged helix-like DNA-binding domain superfamily/Winged helix DNA-binding domain"/>
    <property type="match status" value="1"/>
</dbReference>
<organism evidence="3 4">
    <name type="scientific">Gordonibacter pamelaeae</name>
    <dbReference type="NCBI Taxonomy" id="471189"/>
    <lineage>
        <taxon>Bacteria</taxon>
        <taxon>Bacillati</taxon>
        <taxon>Actinomycetota</taxon>
        <taxon>Coriobacteriia</taxon>
        <taxon>Eggerthellales</taxon>
        <taxon>Eggerthellaceae</taxon>
        <taxon>Gordonibacter</taxon>
    </lineage>
</organism>
<dbReference type="PANTHER" id="PTHR33164:SF57">
    <property type="entry name" value="MARR-FAMILY TRANSCRIPTIONAL REGULATOR"/>
    <property type="match status" value="1"/>
</dbReference>
<dbReference type="PRINTS" id="PR00598">
    <property type="entry name" value="HTHMARR"/>
</dbReference>
<name>A0A369M6Z2_9ACTN</name>
<feature type="domain" description="HTH marR-type" evidence="2">
    <location>
        <begin position="1"/>
        <end position="141"/>
    </location>
</feature>
<evidence type="ECO:0000313" key="4">
    <source>
        <dbReference type="Proteomes" id="UP000254000"/>
    </source>
</evidence>
<dbReference type="Proteomes" id="UP000254000">
    <property type="component" value="Unassembled WGS sequence"/>
</dbReference>
<keyword evidence="4" id="KW-1185">Reference proteome</keyword>
<protein>
    <submittedName>
        <fullName evidence="3">MarR family transcriptional regulator</fullName>
    </submittedName>
</protein>
<accession>A0A369M6Z2</accession>
<dbReference type="SUPFAM" id="SSF46785">
    <property type="entry name" value="Winged helix' DNA-binding domain"/>
    <property type="match status" value="1"/>
</dbReference>
<dbReference type="GO" id="GO:0006950">
    <property type="term" value="P:response to stress"/>
    <property type="evidence" value="ECO:0007669"/>
    <property type="project" value="TreeGrafter"/>
</dbReference>
<evidence type="ECO:0000256" key="1">
    <source>
        <dbReference type="SAM" id="MobiDB-lite"/>
    </source>
</evidence>
<sequence>MDESFAETKRGLYELMQRMRHDRITPPTPEGVTPSEARTMMTVAMLEEHGEPIRPGRVAELSHTTPSALSQTFKALEEKGLIERRRAGDDYRAVTVSLTAEGRRFAAEGRRMRDEHMEQVMAFVGEEDMAHLVRILKRVVEFHDRTHAGGESALCPCGPAPSAPRDPEGGDAPCA</sequence>
<dbReference type="InterPro" id="IPR036388">
    <property type="entry name" value="WH-like_DNA-bd_sf"/>
</dbReference>
<dbReference type="GO" id="GO:0003700">
    <property type="term" value="F:DNA-binding transcription factor activity"/>
    <property type="evidence" value="ECO:0007669"/>
    <property type="project" value="InterPro"/>
</dbReference>
<comment type="caution">
    <text evidence="3">The sequence shown here is derived from an EMBL/GenBank/DDBJ whole genome shotgun (WGS) entry which is preliminary data.</text>
</comment>
<dbReference type="EMBL" id="PPTS01000002">
    <property type="protein sequence ID" value="RDB66198.1"/>
    <property type="molecule type" value="Genomic_DNA"/>
</dbReference>
<gene>
    <name evidence="3" type="ORF">C1877_03085</name>
</gene>
<evidence type="ECO:0000313" key="3">
    <source>
        <dbReference type="EMBL" id="RDB66198.1"/>
    </source>
</evidence>
<reference evidence="3 4" key="1">
    <citation type="journal article" date="2018" name="Elife">
        <title>Discovery and characterization of a prevalent human gut bacterial enzyme sufficient for the inactivation of a family of plant toxins.</title>
        <authorList>
            <person name="Koppel N."/>
            <person name="Bisanz J.E."/>
            <person name="Pandelia M.E."/>
            <person name="Turnbaugh P.J."/>
            <person name="Balskus E.P."/>
        </authorList>
    </citation>
    <scope>NUCLEOTIDE SEQUENCE [LARGE SCALE GENOMIC DNA]</scope>
    <source>
        <strain evidence="3 4">3C</strain>
    </source>
</reference>
<dbReference type="PROSITE" id="PS50995">
    <property type="entry name" value="HTH_MARR_2"/>
    <property type="match status" value="1"/>
</dbReference>
<dbReference type="RefSeq" id="WP_041239498.1">
    <property type="nucleotide sequence ID" value="NZ_CABMMS010000002.1"/>
</dbReference>
<dbReference type="OrthoDB" id="3197394at2"/>
<dbReference type="SMART" id="SM00347">
    <property type="entry name" value="HTH_MARR"/>
    <property type="match status" value="1"/>
</dbReference>
<dbReference type="GeneID" id="78358698"/>
<dbReference type="PANTHER" id="PTHR33164">
    <property type="entry name" value="TRANSCRIPTIONAL REGULATOR, MARR FAMILY"/>
    <property type="match status" value="1"/>
</dbReference>
<dbReference type="InterPro" id="IPR036390">
    <property type="entry name" value="WH_DNA-bd_sf"/>
</dbReference>
<proteinExistence type="predicted"/>